<gene>
    <name evidence="1" type="ORF">ACFOHL_07020</name>
</gene>
<sequence>MRRSARVFNHITYKVNANTPAEYAMDFWHQRASELCGNSHYFADAKLRVKHRYTVSQSERGGINVENTESGSSFVSPPTSQITINKSQRFPKVSGYTYCDGKPEMLFIHKTPEQQCELKRELKRRNVNVQSLAANCDSVKSHANADNLILPSKTTVSIRSHST</sequence>
<protein>
    <submittedName>
        <fullName evidence="1">Uncharacterized protein</fullName>
    </submittedName>
</protein>
<dbReference type="RefSeq" id="WP_376919506.1">
    <property type="nucleotide sequence ID" value="NZ_JBHRSW010000010.1"/>
</dbReference>
<organism evidence="1 2">
    <name type="scientific">Agaribacter flavus</name>
    <dbReference type="NCBI Taxonomy" id="1902781"/>
    <lineage>
        <taxon>Bacteria</taxon>
        <taxon>Pseudomonadati</taxon>
        <taxon>Pseudomonadota</taxon>
        <taxon>Gammaproteobacteria</taxon>
        <taxon>Alteromonadales</taxon>
        <taxon>Alteromonadaceae</taxon>
        <taxon>Agaribacter</taxon>
    </lineage>
</organism>
<dbReference type="Proteomes" id="UP001595478">
    <property type="component" value="Unassembled WGS sequence"/>
</dbReference>
<comment type="caution">
    <text evidence="1">The sequence shown here is derived from an EMBL/GenBank/DDBJ whole genome shotgun (WGS) entry which is preliminary data.</text>
</comment>
<keyword evidence="2" id="KW-1185">Reference proteome</keyword>
<reference evidence="2" key="1">
    <citation type="journal article" date="2019" name="Int. J. Syst. Evol. Microbiol.">
        <title>The Global Catalogue of Microorganisms (GCM) 10K type strain sequencing project: providing services to taxonomists for standard genome sequencing and annotation.</title>
        <authorList>
            <consortium name="The Broad Institute Genomics Platform"/>
            <consortium name="The Broad Institute Genome Sequencing Center for Infectious Disease"/>
            <person name="Wu L."/>
            <person name="Ma J."/>
        </authorList>
    </citation>
    <scope>NUCLEOTIDE SEQUENCE [LARGE SCALE GENOMIC DNA]</scope>
    <source>
        <strain evidence="2">KCTC 52473</strain>
    </source>
</reference>
<name>A0ABV7FM45_9ALTE</name>
<accession>A0ABV7FM45</accession>
<dbReference type="EMBL" id="JBHRSW010000010">
    <property type="protein sequence ID" value="MFC3121367.1"/>
    <property type="molecule type" value="Genomic_DNA"/>
</dbReference>
<proteinExistence type="predicted"/>
<evidence type="ECO:0000313" key="2">
    <source>
        <dbReference type="Proteomes" id="UP001595478"/>
    </source>
</evidence>
<evidence type="ECO:0000313" key="1">
    <source>
        <dbReference type="EMBL" id="MFC3121367.1"/>
    </source>
</evidence>